<dbReference type="Gene3D" id="3.30.200.20">
    <property type="entry name" value="Phosphorylase Kinase, domain 1"/>
    <property type="match status" value="1"/>
</dbReference>
<dbReference type="PROSITE" id="PS00479">
    <property type="entry name" value="ZF_DAG_PE_1"/>
    <property type="match status" value="1"/>
</dbReference>
<dbReference type="CDD" id="cd14062">
    <property type="entry name" value="STKc_Raf"/>
    <property type="match status" value="1"/>
</dbReference>
<sequence length="724" mass="81552">MESLKHADYQLGLCQGSKTRSYLSNNQQMHGSAVWNIKQMIKLTQEHIEALLDKFGGEHNPPSIYLEAYEEYTSKLDALQQREQQLLESLGNGTDFSVSSSASMDTVTSSSSSSLSVLPSSLSVFQNPTDVSRSNPKSPQKPIVRVFLPNKQRTVVPARCGVTVRDSLKKALMMRGLIPECCAVYRIQDGEKKPIGWDTDISWLTGEELHVEVLENVPLTTHNFVRKTFFTLAFCDFCRKLLFQGFRCQTCGYKFHQRCSTEVPLMCVNYDQLDLLFVSKFFEHHPIPQEETSLTETVLTSGSSPSAPTSDSIGPQILTSPSPSKSIPIPQPFRPADEDHRNQFGQRDRSSSAPNVHINTIEPVNIDDLIRDQGFRGDGGKANLFTVTFLCTFKTPLNQLMRCLRKYQSRTPSPLLHSVPSEIVFDFEPGPVFRGDVAVKMLNVTAPTPQQLQAFKNEVGVLRKTRHVNILLFMGYSTKPQLAIVTQWCEGSSLYHHLHIIETKFEMIKLIDIARQTAQGMDYLHAKSIIHRDLKSNNIFLHEDLTVKIGDFGLATVKSRWSGSHQFEQLSGSILWMAPEVIRMQDKNPYSFQSDVYAFGIVLYELMTGQLPYSNINNRDQIIFMVGRGYLSPDLSKVRSNCPKAMKRLMAECLKKKRDERPLFPQILASIELLARSLPKIHRSASEPSLNRAGFQTEDFSLYACASPKTPIQAGGYGEFAAFK</sequence>
<reference evidence="19" key="1">
    <citation type="submission" date="2025-08" db="UniProtKB">
        <authorList>
            <consortium name="RefSeq"/>
        </authorList>
    </citation>
    <scope>IDENTIFICATION</scope>
    <source>
        <tissue evidence="19">Kidney</tissue>
    </source>
</reference>
<dbReference type="FunFam" id="3.10.20.90:FF:000015">
    <property type="entry name" value="B-Raf proto-oncogene serine/threonine-protein kinase"/>
    <property type="match status" value="1"/>
</dbReference>
<dbReference type="GO" id="GO:0046872">
    <property type="term" value="F:metal ion binding"/>
    <property type="evidence" value="ECO:0007669"/>
    <property type="project" value="UniProtKB-KW"/>
</dbReference>
<evidence type="ECO:0000256" key="5">
    <source>
        <dbReference type="ARBA" id="ARBA00022553"/>
    </source>
</evidence>
<dbReference type="PROSITE" id="PS50081">
    <property type="entry name" value="ZF_DAG_PE_2"/>
    <property type="match status" value="1"/>
</dbReference>
<feature type="compositionally biased region" description="Basic and acidic residues" evidence="14">
    <location>
        <begin position="335"/>
        <end position="350"/>
    </location>
</feature>
<evidence type="ECO:0000256" key="14">
    <source>
        <dbReference type="SAM" id="MobiDB-lite"/>
    </source>
</evidence>
<feature type="domain" description="Phorbol-ester/DAG-type" evidence="16">
    <location>
        <begin position="221"/>
        <end position="267"/>
    </location>
</feature>
<dbReference type="InterPro" id="IPR002219">
    <property type="entry name" value="PKC_DAG/PE"/>
</dbReference>
<dbReference type="EC" id="2.7.11.1" evidence="3"/>
<dbReference type="AlphaFoldDB" id="A0A1S3FMB4"/>
<dbReference type="SUPFAM" id="SSF57889">
    <property type="entry name" value="Cysteine-rich domain"/>
    <property type="match status" value="1"/>
</dbReference>
<evidence type="ECO:0000256" key="12">
    <source>
        <dbReference type="ARBA" id="ARBA00047899"/>
    </source>
</evidence>
<keyword evidence="9 19" id="KW-0418">Kinase</keyword>
<evidence type="ECO:0000256" key="4">
    <source>
        <dbReference type="ARBA" id="ARBA00022527"/>
    </source>
</evidence>
<comment type="similarity">
    <text evidence="2">Belongs to the protein kinase superfamily. TKL Ser/Thr protein kinase family. RAF subfamily.</text>
</comment>
<evidence type="ECO:0000256" key="13">
    <source>
        <dbReference type="ARBA" id="ARBA00048679"/>
    </source>
</evidence>
<dbReference type="GO" id="GO:0005524">
    <property type="term" value="F:ATP binding"/>
    <property type="evidence" value="ECO:0007669"/>
    <property type="project" value="UniProtKB-KW"/>
</dbReference>
<dbReference type="CDD" id="cd17134">
    <property type="entry name" value="RBD_BRAF"/>
    <property type="match status" value="1"/>
</dbReference>
<dbReference type="RefSeq" id="XP_012877017.1">
    <property type="nucleotide sequence ID" value="XM_013021563.1"/>
</dbReference>
<dbReference type="Gene3D" id="3.10.20.90">
    <property type="entry name" value="Phosphatidylinositol 3-kinase Catalytic Subunit, Chain A, domain 1"/>
    <property type="match status" value="1"/>
</dbReference>
<evidence type="ECO:0000313" key="18">
    <source>
        <dbReference type="Proteomes" id="UP000081671"/>
    </source>
</evidence>
<comment type="catalytic activity">
    <reaction evidence="12">
        <text>L-threonyl-[protein] + ATP = O-phospho-L-threonyl-[protein] + ADP + H(+)</text>
        <dbReference type="Rhea" id="RHEA:46608"/>
        <dbReference type="Rhea" id="RHEA-COMP:11060"/>
        <dbReference type="Rhea" id="RHEA-COMP:11605"/>
        <dbReference type="ChEBI" id="CHEBI:15378"/>
        <dbReference type="ChEBI" id="CHEBI:30013"/>
        <dbReference type="ChEBI" id="CHEBI:30616"/>
        <dbReference type="ChEBI" id="CHEBI:61977"/>
        <dbReference type="ChEBI" id="CHEBI:456216"/>
        <dbReference type="EC" id="2.7.11.1"/>
    </reaction>
</comment>
<dbReference type="InParanoid" id="A0A1S3FMB4"/>
<proteinExistence type="inferred from homology"/>
<dbReference type="OrthoDB" id="774951at2759"/>
<comment type="catalytic activity">
    <reaction evidence="13">
        <text>L-seryl-[protein] + ATP = O-phospho-L-seryl-[protein] + ADP + H(+)</text>
        <dbReference type="Rhea" id="RHEA:17989"/>
        <dbReference type="Rhea" id="RHEA-COMP:9863"/>
        <dbReference type="Rhea" id="RHEA-COMP:11604"/>
        <dbReference type="ChEBI" id="CHEBI:15378"/>
        <dbReference type="ChEBI" id="CHEBI:29999"/>
        <dbReference type="ChEBI" id="CHEBI:30616"/>
        <dbReference type="ChEBI" id="CHEBI:83421"/>
        <dbReference type="ChEBI" id="CHEBI:456216"/>
        <dbReference type="EC" id="2.7.11.1"/>
    </reaction>
</comment>
<dbReference type="InterPro" id="IPR029071">
    <property type="entry name" value="Ubiquitin-like_domsf"/>
</dbReference>
<dbReference type="GeneID" id="105989470"/>
<dbReference type="FunFam" id="1.10.510.10:FF:000036">
    <property type="entry name" value="RAF proto-oncogene serine/threonine-protein kinase"/>
    <property type="match status" value="1"/>
</dbReference>
<evidence type="ECO:0000256" key="8">
    <source>
        <dbReference type="ARBA" id="ARBA00022741"/>
    </source>
</evidence>
<dbReference type="InterPro" id="IPR046349">
    <property type="entry name" value="C1-like_sf"/>
</dbReference>
<evidence type="ECO:0000259" key="17">
    <source>
        <dbReference type="PROSITE" id="PS50898"/>
    </source>
</evidence>
<dbReference type="Pfam" id="PF07714">
    <property type="entry name" value="PK_Tyr_Ser-Thr"/>
    <property type="match status" value="1"/>
</dbReference>
<feature type="region of interest" description="Disordered" evidence="14">
    <location>
        <begin position="292"/>
        <end position="356"/>
    </location>
</feature>
<dbReference type="Pfam" id="PF00130">
    <property type="entry name" value="C1_1"/>
    <property type="match status" value="1"/>
</dbReference>
<keyword evidence="11" id="KW-0067">ATP-binding</keyword>
<dbReference type="PANTHER" id="PTHR44329">
    <property type="entry name" value="SERINE/THREONINE-PROTEIN KINASE TNNI3K-RELATED"/>
    <property type="match status" value="1"/>
</dbReference>
<feature type="domain" description="Protein kinase" evidence="15">
    <location>
        <begin position="370"/>
        <end position="674"/>
    </location>
</feature>
<organism evidence="18 19">
    <name type="scientific">Dipodomys ordii</name>
    <name type="common">Ord's kangaroo rat</name>
    <dbReference type="NCBI Taxonomy" id="10020"/>
    <lineage>
        <taxon>Eukaryota</taxon>
        <taxon>Metazoa</taxon>
        <taxon>Chordata</taxon>
        <taxon>Craniata</taxon>
        <taxon>Vertebrata</taxon>
        <taxon>Euteleostomi</taxon>
        <taxon>Mammalia</taxon>
        <taxon>Eutheria</taxon>
        <taxon>Euarchontoglires</taxon>
        <taxon>Glires</taxon>
        <taxon>Rodentia</taxon>
        <taxon>Castorimorpha</taxon>
        <taxon>Heteromyidae</taxon>
        <taxon>Dipodomyinae</taxon>
        <taxon>Dipodomys</taxon>
    </lineage>
</organism>
<evidence type="ECO:0000256" key="3">
    <source>
        <dbReference type="ARBA" id="ARBA00012513"/>
    </source>
</evidence>
<dbReference type="SUPFAM" id="SSF54236">
    <property type="entry name" value="Ubiquitin-like"/>
    <property type="match status" value="1"/>
</dbReference>
<dbReference type="Proteomes" id="UP000081671">
    <property type="component" value="Unplaced"/>
</dbReference>
<dbReference type="GO" id="GO:0005886">
    <property type="term" value="C:plasma membrane"/>
    <property type="evidence" value="ECO:0007669"/>
    <property type="project" value="TreeGrafter"/>
</dbReference>
<evidence type="ECO:0000256" key="7">
    <source>
        <dbReference type="ARBA" id="ARBA00022723"/>
    </source>
</evidence>
<comment type="cofactor">
    <cofactor evidence="1">
        <name>Zn(2+)</name>
        <dbReference type="ChEBI" id="CHEBI:29105"/>
    </cofactor>
</comment>
<dbReference type="InterPro" id="IPR008271">
    <property type="entry name" value="Ser/Thr_kinase_AS"/>
</dbReference>
<dbReference type="PRINTS" id="PR00008">
    <property type="entry name" value="DAGPEDOMAIN"/>
</dbReference>
<evidence type="ECO:0000313" key="19">
    <source>
        <dbReference type="RefSeq" id="XP_012877017.1"/>
    </source>
</evidence>
<evidence type="ECO:0000256" key="2">
    <source>
        <dbReference type="ARBA" id="ARBA00010507"/>
    </source>
</evidence>
<dbReference type="PANTHER" id="PTHR44329:SF240">
    <property type="entry name" value="SERINE_THREONINE-PROTEIN KINASE B-RAF"/>
    <property type="match status" value="1"/>
</dbReference>
<protein>
    <recommendedName>
        <fullName evidence="3">non-specific serine/threonine protein kinase</fullName>
        <ecNumber evidence="3">2.7.11.1</ecNumber>
    </recommendedName>
</protein>
<keyword evidence="4" id="KW-0723">Serine/threonine-protein kinase</keyword>
<name>A0A1S3FMB4_DIPOR</name>
<keyword evidence="5" id="KW-0597">Phosphoprotein</keyword>
<evidence type="ECO:0000256" key="6">
    <source>
        <dbReference type="ARBA" id="ARBA00022679"/>
    </source>
</evidence>
<dbReference type="SUPFAM" id="SSF56112">
    <property type="entry name" value="Protein kinase-like (PK-like)"/>
    <property type="match status" value="1"/>
</dbReference>
<keyword evidence="8" id="KW-0547">Nucleotide-binding</keyword>
<evidence type="ECO:0000256" key="11">
    <source>
        <dbReference type="ARBA" id="ARBA00022840"/>
    </source>
</evidence>
<dbReference type="SMART" id="SM00109">
    <property type="entry name" value="C1"/>
    <property type="match status" value="1"/>
</dbReference>
<keyword evidence="18" id="KW-1185">Reference proteome</keyword>
<dbReference type="GO" id="GO:0004709">
    <property type="term" value="F:MAP kinase kinase kinase activity"/>
    <property type="evidence" value="ECO:0007669"/>
    <property type="project" value="TreeGrafter"/>
</dbReference>
<evidence type="ECO:0000256" key="10">
    <source>
        <dbReference type="ARBA" id="ARBA00022833"/>
    </source>
</evidence>
<dbReference type="PROSITE" id="PS50898">
    <property type="entry name" value="RBD"/>
    <property type="match status" value="1"/>
</dbReference>
<keyword evidence="7" id="KW-0479">Metal-binding</keyword>
<evidence type="ECO:0000256" key="9">
    <source>
        <dbReference type="ARBA" id="ARBA00022777"/>
    </source>
</evidence>
<evidence type="ECO:0000256" key="1">
    <source>
        <dbReference type="ARBA" id="ARBA00001947"/>
    </source>
</evidence>
<feature type="domain" description="RBD" evidence="17">
    <location>
        <begin position="142"/>
        <end position="214"/>
    </location>
</feature>
<dbReference type="InterPro" id="IPR001245">
    <property type="entry name" value="Ser-Thr/Tyr_kinase_cat_dom"/>
</dbReference>
<dbReference type="CTD" id="673"/>
<dbReference type="Gene3D" id="1.10.510.10">
    <property type="entry name" value="Transferase(Phosphotransferase) domain 1"/>
    <property type="match status" value="1"/>
</dbReference>
<keyword evidence="10" id="KW-0862">Zinc</keyword>
<dbReference type="PROSITE" id="PS50011">
    <property type="entry name" value="PROTEIN_KINASE_DOM"/>
    <property type="match status" value="1"/>
</dbReference>
<accession>A0A1S3FMB4</accession>
<dbReference type="Pfam" id="PF02196">
    <property type="entry name" value="RBD"/>
    <property type="match status" value="1"/>
</dbReference>
<dbReference type="GO" id="GO:0005739">
    <property type="term" value="C:mitochondrion"/>
    <property type="evidence" value="ECO:0007669"/>
    <property type="project" value="TreeGrafter"/>
</dbReference>
<dbReference type="InterPro" id="IPR000719">
    <property type="entry name" value="Prot_kinase_dom"/>
</dbReference>
<dbReference type="STRING" id="10020.ENSDORP00000017349"/>
<dbReference type="InterPro" id="IPR003116">
    <property type="entry name" value="RBD_dom"/>
</dbReference>
<dbReference type="KEGG" id="dord:105989470"/>
<dbReference type="FunCoup" id="A0A1S3FMB4">
    <property type="interactions" value="4702"/>
</dbReference>
<dbReference type="GO" id="GO:0005829">
    <property type="term" value="C:cytosol"/>
    <property type="evidence" value="ECO:0007669"/>
    <property type="project" value="TreeGrafter"/>
</dbReference>
<dbReference type="FunFam" id="3.30.60.20:FF:000004">
    <property type="entry name" value="B-Raf proto-oncogene serine/threonine-protein kinase"/>
    <property type="match status" value="1"/>
</dbReference>
<gene>
    <name evidence="19" type="primary">Braf</name>
</gene>
<feature type="compositionally biased region" description="Low complexity" evidence="14">
    <location>
        <begin position="292"/>
        <end position="312"/>
    </location>
</feature>
<evidence type="ECO:0000259" key="15">
    <source>
        <dbReference type="PROSITE" id="PS50011"/>
    </source>
</evidence>
<dbReference type="InterPro" id="IPR011009">
    <property type="entry name" value="Kinase-like_dom_sf"/>
</dbReference>
<dbReference type="InterPro" id="IPR020454">
    <property type="entry name" value="DAG/PE-bd"/>
</dbReference>
<dbReference type="PROSITE" id="PS00108">
    <property type="entry name" value="PROTEIN_KINASE_ST"/>
    <property type="match status" value="1"/>
</dbReference>
<dbReference type="SMART" id="SM00455">
    <property type="entry name" value="RBD"/>
    <property type="match status" value="1"/>
</dbReference>
<dbReference type="SMART" id="SM00220">
    <property type="entry name" value="S_TKc"/>
    <property type="match status" value="1"/>
</dbReference>
<keyword evidence="6" id="KW-0808">Transferase</keyword>
<dbReference type="Gene3D" id="3.30.60.20">
    <property type="match status" value="1"/>
</dbReference>
<dbReference type="FunFam" id="3.30.200.20:FF:000024">
    <property type="entry name" value="B-Raf proto-oncogene serine/threonine-protein kinase"/>
    <property type="match status" value="1"/>
</dbReference>
<evidence type="ECO:0000259" key="16">
    <source>
        <dbReference type="PROSITE" id="PS50081"/>
    </source>
</evidence>
<dbReference type="InterPro" id="IPR051681">
    <property type="entry name" value="Ser/Thr_Kinases-Pseudokinases"/>
</dbReference>